<dbReference type="PANTHER" id="PTHR43421:SF1">
    <property type="entry name" value="METALLOPROTEASE PMBA"/>
    <property type="match status" value="1"/>
</dbReference>
<sequence length="475" mass="52138">MNNTILQNGQISRNGFQGISEEEIAAAGHCLESALAGGAAQARVTVSKNILDSIQLLNGEIDKVSRNADRALSIHLFVDGRYGTYSTNRFSFDSIDEFILKAISRTRMLTPDKCRHLPSPELYARNAVSGRELGLYDRHYECISPEDRVKAAMAGTVYGSDRISSRHTLISEECEYSDSVDDCYIIDSQGFTGRHTETSFSFWSEITIQDRNGDRYSGYWWSSAPAYDRLMIYGCSETALSRAEAQVGATGHSGGKFTMVVDSTCSSRLAAPLLNALYGSAIQQRNSFLDGTLNRKIFPDELTVRDMAWSKGETGSRLFDPEGIATRETDIIRNGTVEMYFINTYFSDKLGMPATVNGPSRPVILPFNRYTAGNGLDYKENGINLQAILESAGNGILVTGFNGGNCNSTTGNFSYGIEGFAFRDGKITHPVREMLITGNMVSLWQSIMAAGSDAREGARWQIPSLAFGDVDFTGE</sequence>
<dbReference type="GO" id="GO:0005829">
    <property type="term" value="C:cytosol"/>
    <property type="evidence" value="ECO:0007669"/>
    <property type="project" value="TreeGrafter"/>
</dbReference>
<dbReference type="InterPro" id="IPR047657">
    <property type="entry name" value="PmbA"/>
</dbReference>
<feature type="domain" description="Metalloprotease TldD/E central" evidence="4">
    <location>
        <begin position="142"/>
        <end position="246"/>
    </location>
</feature>
<feature type="domain" description="Metalloprotease TldD/E N-terminal" evidence="2">
    <location>
        <begin position="47"/>
        <end position="104"/>
    </location>
</feature>
<evidence type="ECO:0000259" key="2">
    <source>
        <dbReference type="Pfam" id="PF01523"/>
    </source>
</evidence>
<name>A0A9D9HHH5_9BACT</name>
<comment type="similarity">
    <text evidence="1">Belongs to the peptidase U62 family.</text>
</comment>
<dbReference type="InterPro" id="IPR035068">
    <property type="entry name" value="TldD/PmbA_N"/>
</dbReference>
<feature type="domain" description="Metalloprotease TldD/E C-terminal" evidence="3">
    <location>
        <begin position="255"/>
        <end position="474"/>
    </location>
</feature>
<accession>A0A9D9HHH5</accession>
<dbReference type="InterPro" id="IPR002510">
    <property type="entry name" value="Metalloprtase-TldD/E_N"/>
</dbReference>
<dbReference type="SUPFAM" id="SSF111283">
    <property type="entry name" value="Putative modulator of DNA gyrase, PmbA/TldD"/>
    <property type="match status" value="1"/>
</dbReference>
<organism evidence="5 6">
    <name type="scientific">Candidatus Cryptobacteroides intestinavium</name>
    <dbReference type="NCBI Taxonomy" id="2840766"/>
    <lineage>
        <taxon>Bacteria</taxon>
        <taxon>Pseudomonadati</taxon>
        <taxon>Bacteroidota</taxon>
        <taxon>Bacteroidia</taxon>
        <taxon>Bacteroidales</taxon>
        <taxon>Candidatus Cryptobacteroides</taxon>
    </lineage>
</organism>
<dbReference type="PANTHER" id="PTHR43421">
    <property type="entry name" value="METALLOPROTEASE PMBA"/>
    <property type="match status" value="1"/>
</dbReference>
<dbReference type="InterPro" id="IPR036059">
    <property type="entry name" value="TldD/PmbA_sf"/>
</dbReference>
<dbReference type="AlphaFoldDB" id="A0A9D9HHH5"/>
<reference evidence="5" key="2">
    <citation type="journal article" date="2021" name="PeerJ">
        <title>Extensive microbial diversity within the chicken gut microbiome revealed by metagenomics and culture.</title>
        <authorList>
            <person name="Gilroy R."/>
            <person name="Ravi A."/>
            <person name="Getino M."/>
            <person name="Pursley I."/>
            <person name="Horton D.L."/>
            <person name="Alikhan N.F."/>
            <person name="Baker D."/>
            <person name="Gharbi K."/>
            <person name="Hall N."/>
            <person name="Watson M."/>
            <person name="Adriaenssens E.M."/>
            <person name="Foster-Nyarko E."/>
            <person name="Jarju S."/>
            <person name="Secka A."/>
            <person name="Antonio M."/>
            <person name="Oren A."/>
            <person name="Chaudhuri R.R."/>
            <person name="La Ragione R."/>
            <person name="Hildebrand F."/>
            <person name="Pallen M.J."/>
        </authorList>
    </citation>
    <scope>NUCLEOTIDE SEQUENCE</scope>
    <source>
        <strain evidence="5">B1-20833</strain>
    </source>
</reference>
<dbReference type="Pfam" id="PF19290">
    <property type="entry name" value="PmbA_TldD_2nd"/>
    <property type="match status" value="1"/>
</dbReference>
<evidence type="ECO:0000259" key="4">
    <source>
        <dbReference type="Pfam" id="PF19290"/>
    </source>
</evidence>
<proteinExistence type="inferred from homology"/>
<dbReference type="EMBL" id="JADIMI010000007">
    <property type="protein sequence ID" value="MBO8451364.1"/>
    <property type="molecule type" value="Genomic_DNA"/>
</dbReference>
<reference evidence="5" key="1">
    <citation type="submission" date="2020-10" db="EMBL/GenBank/DDBJ databases">
        <authorList>
            <person name="Gilroy R."/>
        </authorList>
    </citation>
    <scope>NUCLEOTIDE SEQUENCE</scope>
    <source>
        <strain evidence="5">B1-20833</strain>
    </source>
</reference>
<dbReference type="GO" id="GO:0008237">
    <property type="term" value="F:metallopeptidase activity"/>
    <property type="evidence" value="ECO:0007669"/>
    <property type="project" value="InterPro"/>
</dbReference>
<evidence type="ECO:0000256" key="1">
    <source>
        <dbReference type="ARBA" id="ARBA00005836"/>
    </source>
</evidence>
<dbReference type="Pfam" id="PF01523">
    <property type="entry name" value="PmbA_TldD_1st"/>
    <property type="match status" value="1"/>
</dbReference>
<evidence type="ECO:0000259" key="3">
    <source>
        <dbReference type="Pfam" id="PF19289"/>
    </source>
</evidence>
<protein>
    <submittedName>
        <fullName evidence="5">TldD/PmbA family protein</fullName>
    </submittedName>
</protein>
<dbReference type="Proteomes" id="UP000823661">
    <property type="component" value="Unassembled WGS sequence"/>
</dbReference>
<dbReference type="InterPro" id="IPR045570">
    <property type="entry name" value="Metalloprtase-TldD/E_cen_dom"/>
</dbReference>
<dbReference type="Pfam" id="PF19289">
    <property type="entry name" value="PmbA_TldD_3rd"/>
    <property type="match status" value="1"/>
</dbReference>
<comment type="caution">
    <text evidence="5">The sequence shown here is derived from an EMBL/GenBank/DDBJ whole genome shotgun (WGS) entry which is preliminary data.</text>
</comment>
<evidence type="ECO:0000313" key="5">
    <source>
        <dbReference type="EMBL" id="MBO8451364.1"/>
    </source>
</evidence>
<evidence type="ECO:0000313" key="6">
    <source>
        <dbReference type="Proteomes" id="UP000823661"/>
    </source>
</evidence>
<gene>
    <name evidence="5" type="ORF">IAC06_00565</name>
</gene>
<dbReference type="GO" id="GO:0006508">
    <property type="term" value="P:proteolysis"/>
    <property type="evidence" value="ECO:0007669"/>
    <property type="project" value="InterPro"/>
</dbReference>
<dbReference type="InterPro" id="IPR045569">
    <property type="entry name" value="Metalloprtase-TldD/E_C"/>
</dbReference>
<dbReference type="Gene3D" id="3.30.2290.10">
    <property type="entry name" value="PmbA/TldD superfamily"/>
    <property type="match status" value="1"/>
</dbReference>